<comment type="caution">
    <text evidence="3">The sequence shown here is derived from an EMBL/GenBank/DDBJ whole genome shotgun (WGS) entry which is preliminary data.</text>
</comment>
<evidence type="ECO:0000313" key="3">
    <source>
        <dbReference type="EMBL" id="TWT39035.1"/>
    </source>
</evidence>
<dbReference type="Proteomes" id="UP000318878">
    <property type="component" value="Unassembled WGS sequence"/>
</dbReference>
<keyword evidence="2" id="KW-0732">Signal</keyword>
<feature type="chain" id="PRO_5022834657" evidence="2">
    <location>
        <begin position="23"/>
        <end position="303"/>
    </location>
</feature>
<evidence type="ECO:0000256" key="1">
    <source>
        <dbReference type="SAM" id="Coils"/>
    </source>
</evidence>
<dbReference type="RefSeq" id="WP_146429240.1">
    <property type="nucleotide sequence ID" value="NZ_SJPF01000001.1"/>
</dbReference>
<evidence type="ECO:0000256" key="2">
    <source>
        <dbReference type="SAM" id="SignalP"/>
    </source>
</evidence>
<dbReference type="EMBL" id="SJPF01000001">
    <property type="protein sequence ID" value="TWT39035.1"/>
    <property type="molecule type" value="Genomic_DNA"/>
</dbReference>
<name>A0A5C5VMD0_9BACT</name>
<protein>
    <submittedName>
        <fullName evidence="3">Uncharacterized protein</fullName>
    </submittedName>
</protein>
<dbReference type="AlphaFoldDB" id="A0A5C5VMD0"/>
<accession>A0A5C5VMD0</accession>
<dbReference type="OrthoDB" id="287195at2"/>
<feature type="signal peptide" evidence="2">
    <location>
        <begin position="1"/>
        <end position="22"/>
    </location>
</feature>
<keyword evidence="1" id="KW-0175">Coiled coil</keyword>
<gene>
    <name evidence="3" type="ORF">Enr8_07300</name>
</gene>
<evidence type="ECO:0000313" key="4">
    <source>
        <dbReference type="Proteomes" id="UP000318878"/>
    </source>
</evidence>
<organism evidence="3 4">
    <name type="scientific">Blastopirellula retiformator</name>
    <dbReference type="NCBI Taxonomy" id="2527970"/>
    <lineage>
        <taxon>Bacteria</taxon>
        <taxon>Pseudomonadati</taxon>
        <taxon>Planctomycetota</taxon>
        <taxon>Planctomycetia</taxon>
        <taxon>Pirellulales</taxon>
        <taxon>Pirellulaceae</taxon>
        <taxon>Blastopirellula</taxon>
    </lineage>
</organism>
<proteinExistence type="predicted"/>
<reference evidence="3 4" key="1">
    <citation type="submission" date="2019-02" db="EMBL/GenBank/DDBJ databases">
        <title>Deep-cultivation of Planctomycetes and their phenomic and genomic characterization uncovers novel biology.</title>
        <authorList>
            <person name="Wiegand S."/>
            <person name="Jogler M."/>
            <person name="Boedeker C."/>
            <person name="Pinto D."/>
            <person name="Vollmers J."/>
            <person name="Rivas-Marin E."/>
            <person name="Kohn T."/>
            <person name="Peeters S.H."/>
            <person name="Heuer A."/>
            <person name="Rast P."/>
            <person name="Oberbeckmann S."/>
            <person name="Bunk B."/>
            <person name="Jeske O."/>
            <person name="Meyerdierks A."/>
            <person name="Storesund J.E."/>
            <person name="Kallscheuer N."/>
            <person name="Luecker S."/>
            <person name="Lage O.M."/>
            <person name="Pohl T."/>
            <person name="Merkel B.J."/>
            <person name="Hornburger P."/>
            <person name="Mueller R.-W."/>
            <person name="Bruemmer F."/>
            <person name="Labrenz M."/>
            <person name="Spormann A.M."/>
            <person name="Op Den Camp H."/>
            <person name="Overmann J."/>
            <person name="Amann R."/>
            <person name="Jetten M.S.M."/>
            <person name="Mascher T."/>
            <person name="Medema M.H."/>
            <person name="Devos D.P."/>
            <person name="Kaster A.-K."/>
            <person name="Ovreas L."/>
            <person name="Rohde M."/>
            <person name="Galperin M.Y."/>
            <person name="Jogler C."/>
        </authorList>
    </citation>
    <scope>NUCLEOTIDE SEQUENCE [LARGE SCALE GENOMIC DNA]</scope>
    <source>
        <strain evidence="3 4">Enr8</strain>
    </source>
</reference>
<sequence precursor="true">MSRYWLALACAATLLLTSPTHAEEPGEGLIDGLIAKIRHLEARLEQIETQTDKHRVAIERTTENAIRPKEMAELFERQSKLGQQVEKNLAAIKHVESHQVPPEVIEELMKRLEVLGGQVDENGAAIKSANAKKVGPPVINEVLGILKKLDVRVDQNAGAIRDIKAKQEKPAIDAEPKLPKRDQAEKREAAISLAWKPKEPIDFAGTWLMTLPLGAEHQVVIKATRDDKFKLVRPKLNMAGVYQANGEKLTITKPDDKRLTGFEWTAINRNTLILTGEPSTSRTGSSYLGATLTRQVEAKSDSK</sequence>
<feature type="coiled-coil region" evidence="1">
    <location>
        <begin position="30"/>
        <end position="64"/>
    </location>
</feature>
<keyword evidence="4" id="KW-1185">Reference proteome</keyword>